<reference evidence="3" key="1">
    <citation type="submission" date="2017-03" db="EMBL/GenBank/DDBJ databases">
        <authorList>
            <person name="Sharma R."/>
            <person name="Thines M."/>
        </authorList>
    </citation>
    <scope>NUCLEOTIDE SEQUENCE [LARGE SCALE GENOMIC DNA]</scope>
</reference>
<organism evidence="2 3">
    <name type="scientific">Lasallia pustulata</name>
    <dbReference type="NCBI Taxonomy" id="136370"/>
    <lineage>
        <taxon>Eukaryota</taxon>
        <taxon>Fungi</taxon>
        <taxon>Dikarya</taxon>
        <taxon>Ascomycota</taxon>
        <taxon>Pezizomycotina</taxon>
        <taxon>Lecanoromycetes</taxon>
        <taxon>OSLEUM clade</taxon>
        <taxon>Umbilicariomycetidae</taxon>
        <taxon>Umbilicariales</taxon>
        <taxon>Umbilicariaceae</taxon>
        <taxon>Lasallia</taxon>
    </lineage>
</organism>
<dbReference type="Pfam" id="PF07727">
    <property type="entry name" value="RVT_2"/>
    <property type="match status" value="1"/>
</dbReference>
<proteinExistence type="predicted"/>
<protein>
    <submittedName>
        <fullName evidence="2">Gag-pol polyprotein</fullName>
    </submittedName>
</protein>
<evidence type="ECO:0000313" key="2">
    <source>
        <dbReference type="EMBL" id="SLM39122.1"/>
    </source>
</evidence>
<dbReference type="SUPFAM" id="SSF56672">
    <property type="entry name" value="DNA/RNA polymerases"/>
    <property type="match status" value="1"/>
</dbReference>
<dbReference type="EMBL" id="FWEW01003413">
    <property type="protein sequence ID" value="SLM39122.1"/>
    <property type="molecule type" value="Genomic_DNA"/>
</dbReference>
<evidence type="ECO:0000259" key="1">
    <source>
        <dbReference type="Pfam" id="PF07727"/>
    </source>
</evidence>
<sequence>MEQMDVVTAFLYGLIDKDVYVEYLTGCEHPKDKVYKLKKALYGLKQSPRLSYQTISKTLEALGFVRSIHDHSLFLNKIKETYTTLYVDNMKILGPNMEFIDLIKKQLAISYKMTDLGPSAMYPGMEIS</sequence>
<accession>A0A1W5D866</accession>
<dbReference type="InterPro" id="IPR043502">
    <property type="entry name" value="DNA/RNA_pol_sf"/>
</dbReference>
<dbReference type="InterPro" id="IPR013103">
    <property type="entry name" value="RVT_2"/>
</dbReference>
<feature type="domain" description="Reverse transcriptase Ty1/copia-type" evidence="1">
    <location>
        <begin position="2"/>
        <end position="127"/>
    </location>
</feature>
<name>A0A1W5D866_9LECA</name>
<keyword evidence="3" id="KW-1185">Reference proteome</keyword>
<dbReference type="AlphaFoldDB" id="A0A1W5D866"/>
<dbReference type="Proteomes" id="UP000192927">
    <property type="component" value="Unassembled WGS sequence"/>
</dbReference>
<evidence type="ECO:0000313" key="3">
    <source>
        <dbReference type="Proteomes" id="UP000192927"/>
    </source>
</evidence>